<organism evidence="3 4">
    <name type="scientific">Ophiocordyceps sinensis (strain Co18 / CGMCC 3.14243)</name>
    <name type="common">Yarsagumba caterpillar fungus</name>
    <name type="synonym">Hirsutella sinensis</name>
    <dbReference type="NCBI Taxonomy" id="911162"/>
    <lineage>
        <taxon>Eukaryota</taxon>
        <taxon>Fungi</taxon>
        <taxon>Dikarya</taxon>
        <taxon>Ascomycota</taxon>
        <taxon>Pezizomycotina</taxon>
        <taxon>Sordariomycetes</taxon>
        <taxon>Hypocreomycetidae</taxon>
        <taxon>Hypocreales</taxon>
        <taxon>Ophiocordycipitaceae</taxon>
        <taxon>Ophiocordyceps</taxon>
    </lineage>
</organism>
<feature type="compositionally biased region" description="Basic and acidic residues" evidence="1">
    <location>
        <begin position="496"/>
        <end position="511"/>
    </location>
</feature>
<feature type="compositionally biased region" description="Low complexity" evidence="1">
    <location>
        <begin position="44"/>
        <end position="58"/>
    </location>
</feature>
<dbReference type="InterPro" id="IPR055936">
    <property type="entry name" value="DUF7514"/>
</dbReference>
<feature type="region of interest" description="Disordered" evidence="1">
    <location>
        <begin position="388"/>
        <end position="575"/>
    </location>
</feature>
<dbReference type="PANTHER" id="PTHR39611:SF1">
    <property type="entry name" value="HYDROXYPROLINE-RICH GLYCOPROTEIN DZ-HRGP"/>
    <property type="match status" value="1"/>
</dbReference>
<evidence type="ECO:0000313" key="3">
    <source>
        <dbReference type="EMBL" id="EQK98308.1"/>
    </source>
</evidence>
<evidence type="ECO:0000313" key="4">
    <source>
        <dbReference type="Proteomes" id="UP000019374"/>
    </source>
</evidence>
<evidence type="ECO:0000259" key="2">
    <source>
        <dbReference type="Pfam" id="PF24355"/>
    </source>
</evidence>
<dbReference type="Proteomes" id="UP000019374">
    <property type="component" value="Unassembled WGS sequence"/>
</dbReference>
<dbReference type="OrthoDB" id="5413703at2759"/>
<dbReference type="PANTHER" id="PTHR39611">
    <property type="entry name" value="HYDROXYPROLINE-RICH GLYCOPROTEIN DZ-HRGP-RELATED"/>
    <property type="match status" value="1"/>
</dbReference>
<feature type="compositionally biased region" description="Basic residues" evidence="1">
    <location>
        <begin position="475"/>
        <end position="495"/>
    </location>
</feature>
<dbReference type="EMBL" id="KE655000">
    <property type="protein sequence ID" value="EQK98308.1"/>
    <property type="molecule type" value="Genomic_DNA"/>
</dbReference>
<name>T5A6T3_OPHSC</name>
<feature type="compositionally biased region" description="Basic and acidic residues" evidence="1">
    <location>
        <begin position="460"/>
        <end position="474"/>
    </location>
</feature>
<dbReference type="HOGENOM" id="CLU_474247_0_0_1"/>
<feature type="compositionally biased region" description="Low complexity" evidence="1">
    <location>
        <begin position="424"/>
        <end position="433"/>
    </location>
</feature>
<protein>
    <submittedName>
        <fullName evidence="3">Hydroxyproline-rich glycoprotein DZ-HRGP</fullName>
    </submittedName>
</protein>
<reference evidence="3 4" key="1">
    <citation type="journal article" date="2013" name="Chin. Sci. Bull.">
        <title>Genome survey uncovers the secrets of sex and lifestyle in caterpillar fungus.</title>
        <authorList>
            <person name="Hu X."/>
            <person name="Zhang Y."/>
            <person name="Xiao G."/>
            <person name="Zheng P."/>
            <person name="Xia Y."/>
            <person name="Zhang X."/>
            <person name="St Leger R.J."/>
            <person name="Liu X."/>
            <person name="Wang C."/>
        </authorList>
    </citation>
    <scope>NUCLEOTIDE SEQUENCE [LARGE SCALE GENOMIC DNA]</scope>
    <source>
        <strain evidence="4">Co18 / CGMCC 3.14243</strain>
        <tissue evidence="3">Fruit-body</tissue>
    </source>
</reference>
<sequence>MSVGGVALTKKQVEDVVRGTKLGALDPVWLDGFVDLVQSKHASEPSTPSDGPSTPSSELGEALDWIPRSKPFQATVEDEDCSTTKEGGLGSMISERPCSNTSRRRPPKPSSRPPTCLKNVPLERVKSSTPPFAPSPPSSSAPGSPKLRPTVHFSERPPPKLNSRTLARPDSAAKTNCAPELSVVDLQWGRLFTGCGEPTTRLRQVLRGLANYINAECKPANSIVMTPEKLYAFYKKCQIDGELYPFQIIFDCGSRKPMQCLELLYQDLRCEYHLVQGESRDRPYIPALTTDGFVNWMSAFIQASPGSEARRLDGIMATLPIDADSETPSDKPERLPKQLSRHLFPSKPHESTRQCVSSALKVWYDALGLSSSRPPSYLSAFRNLFTRSLSPKPRDRGRREDRSQGSAAREDRETFIEVIEVPPSHSSNSQRSSRSYHRTRDWDEHSTRSLRSSRSSGKVLVEEASRHSRAESPRRRQHRHHHRREGSPRPSKHQSSRHDENRRVESRDSRRSAASGYASSQPRTTPPSSREGSPKALTNRAENYAFFQGRESGSAHEGILRETPATKRTQRASRH</sequence>
<feature type="compositionally biased region" description="Low complexity" evidence="1">
    <location>
        <begin position="512"/>
        <end position="530"/>
    </location>
</feature>
<accession>T5A6T3</accession>
<feature type="region of interest" description="Disordered" evidence="1">
    <location>
        <begin position="40"/>
        <end position="169"/>
    </location>
</feature>
<evidence type="ECO:0000256" key="1">
    <source>
        <dbReference type="SAM" id="MobiDB-lite"/>
    </source>
</evidence>
<proteinExistence type="predicted"/>
<dbReference type="Pfam" id="PF24355">
    <property type="entry name" value="DUF7514"/>
    <property type="match status" value="1"/>
</dbReference>
<feature type="domain" description="DUF7514" evidence="2">
    <location>
        <begin position="189"/>
        <end position="359"/>
    </location>
</feature>
<dbReference type="AlphaFoldDB" id="T5A6T3"/>
<feature type="compositionally biased region" description="Basic and acidic residues" evidence="1">
    <location>
        <begin position="392"/>
        <end position="415"/>
    </location>
</feature>
<feature type="compositionally biased region" description="Basic and acidic residues" evidence="1">
    <location>
        <begin position="438"/>
        <end position="447"/>
    </location>
</feature>
<dbReference type="eggNOG" id="ENOG502S6DG">
    <property type="taxonomic scope" value="Eukaryota"/>
</dbReference>
<gene>
    <name evidence="3" type="ORF">OCS_05979</name>
</gene>